<reference evidence="1" key="1">
    <citation type="submission" date="2021-01" db="EMBL/GenBank/DDBJ databases">
        <authorList>
            <consortium name="Genoscope - CEA"/>
            <person name="William W."/>
        </authorList>
    </citation>
    <scope>NUCLEOTIDE SEQUENCE</scope>
</reference>
<gene>
    <name evidence="1" type="ORF">PPRIM_AZ9-3.1.T1580054</name>
</gene>
<name>A0A8S1QFV0_PARPR</name>
<keyword evidence="2" id="KW-1185">Reference proteome</keyword>
<comment type="caution">
    <text evidence="1">The sequence shown here is derived from an EMBL/GenBank/DDBJ whole genome shotgun (WGS) entry which is preliminary data.</text>
</comment>
<sequence length="131" mass="15580">MGFKAAMQLVEETQKQKREQREVFIIKNCNLLNSFQLNLRELQTSINKELDSFINISKFWMEDLNKVKSDQAPLNFLEELDTIMKQGKDSLLNKELVVEKINEINNLWSAKINRQLEKYCQFEEDMLSNFK</sequence>
<proteinExistence type="predicted"/>
<dbReference type="Proteomes" id="UP000688137">
    <property type="component" value="Unassembled WGS sequence"/>
</dbReference>
<evidence type="ECO:0000313" key="2">
    <source>
        <dbReference type="Proteomes" id="UP000688137"/>
    </source>
</evidence>
<dbReference type="EMBL" id="CAJJDM010000163">
    <property type="protein sequence ID" value="CAD8114156.1"/>
    <property type="molecule type" value="Genomic_DNA"/>
</dbReference>
<organism evidence="1 2">
    <name type="scientific">Paramecium primaurelia</name>
    <dbReference type="NCBI Taxonomy" id="5886"/>
    <lineage>
        <taxon>Eukaryota</taxon>
        <taxon>Sar</taxon>
        <taxon>Alveolata</taxon>
        <taxon>Ciliophora</taxon>
        <taxon>Intramacronucleata</taxon>
        <taxon>Oligohymenophorea</taxon>
        <taxon>Peniculida</taxon>
        <taxon>Parameciidae</taxon>
        <taxon>Paramecium</taxon>
    </lineage>
</organism>
<accession>A0A8S1QFV0</accession>
<protein>
    <submittedName>
        <fullName evidence="1">Uncharacterized protein</fullName>
    </submittedName>
</protein>
<dbReference type="AlphaFoldDB" id="A0A8S1QFV0"/>
<evidence type="ECO:0000313" key="1">
    <source>
        <dbReference type="EMBL" id="CAD8114156.1"/>
    </source>
</evidence>